<name>A0A6B0ST33_9EURY</name>
<proteinExistence type="predicted"/>
<dbReference type="InterPro" id="IPR050832">
    <property type="entry name" value="Bact_Acetyltransf"/>
</dbReference>
<keyword evidence="1 4" id="KW-0808">Transferase</keyword>
<dbReference type="OrthoDB" id="342580at2157"/>
<keyword evidence="2" id="KW-0012">Acyltransferase</keyword>
<evidence type="ECO:0000313" key="4">
    <source>
        <dbReference type="EMBL" id="MXR21970.1"/>
    </source>
</evidence>
<evidence type="ECO:0000256" key="2">
    <source>
        <dbReference type="ARBA" id="ARBA00023315"/>
    </source>
</evidence>
<dbReference type="Pfam" id="PF13508">
    <property type="entry name" value="Acetyltransf_7"/>
    <property type="match status" value="1"/>
</dbReference>
<evidence type="ECO:0000313" key="5">
    <source>
        <dbReference type="Proteomes" id="UP000471521"/>
    </source>
</evidence>
<accession>A0A6B0ST33</accession>
<sequence>MMGDDLRTMRERLHRLASDDGRFYVGRLGGDVVCGGGLELHGSAALVRSVVVADDYRGRGFGGALCDELEAAAERAGATTASLLTTTAAAYFERRGYQPVSRENAPQTLQQTSQFADVCPSTATCMEKKLE</sequence>
<dbReference type="Gene3D" id="3.40.630.30">
    <property type="match status" value="1"/>
</dbReference>
<keyword evidence="5" id="KW-1185">Reference proteome</keyword>
<evidence type="ECO:0000259" key="3">
    <source>
        <dbReference type="PROSITE" id="PS51186"/>
    </source>
</evidence>
<dbReference type="PROSITE" id="PS51186">
    <property type="entry name" value="GNAT"/>
    <property type="match status" value="1"/>
</dbReference>
<dbReference type="PANTHER" id="PTHR43877">
    <property type="entry name" value="AMINOALKYLPHOSPHONATE N-ACETYLTRANSFERASE-RELATED-RELATED"/>
    <property type="match status" value="1"/>
</dbReference>
<dbReference type="InterPro" id="IPR000182">
    <property type="entry name" value="GNAT_dom"/>
</dbReference>
<feature type="domain" description="N-acetyltransferase" evidence="3">
    <location>
        <begin position="1"/>
        <end position="131"/>
    </location>
</feature>
<dbReference type="CDD" id="cd04301">
    <property type="entry name" value="NAT_SF"/>
    <property type="match status" value="1"/>
</dbReference>
<organism evidence="4 5">
    <name type="scientific">Halobacterium bonnevillei</name>
    <dbReference type="NCBI Taxonomy" id="2692200"/>
    <lineage>
        <taxon>Archaea</taxon>
        <taxon>Methanobacteriati</taxon>
        <taxon>Methanobacteriota</taxon>
        <taxon>Stenosarchaea group</taxon>
        <taxon>Halobacteria</taxon>
        <taxon>Halobacteriales</taxon>
        <taxon>Halobacteriaceae</taxon>
        <taxon>Halobacterium</taxon>
    </lineage>
</organism>
<evidence type="ECO:0000256" key="1">
    <source>
        <dbReference type="ARBA" id="ARBA00022679"/>
    </source>
</evidence>
<comment type="caution">
    <text evidence="4">The sequence shown here is derived from an EMBL/GenBank/DDBJ whole genome shotgun (WGS) entry which is preliminary data.</text>
</comment>
<reference evidence="4 5" key="1">
    <citation type="submission" date="2019-12" db="EMBL/GenBank/DDBJ databases">
        <title>Isolation and characterization of three novel carbon monoxide-oxidizing members of Halobacteria from salione crusts and soils.</title>
        <authorList>
            <person name="Myers M.R."/>
            <person name="King G.M."/>
        </authorList>
    </citation>
    <scope>NUCLEOTIDE SEQUENCE [LARGE SCALE GENOMIC DNA]</scope>
    <source>
        <strain evidence="4 5">PCN9</strain>
    </source>
</reference>
<dbReference type="Proteomes" id="UP000471521">
    <property type="component" value="Unassembled WGS sequence"/>
</dbReference>
<dbReference type="InterPro" id="IPR016181">
    <property type="entry name" value="Acyl_CoA_acyltransferase"/>
</dbReference>
<protein>
    <submittedName>
        <fullName evidence="4">GNAT family N-acetyltransferase</fullName>
    </submittedName>
</protein>
<dbReference type="NCBIfam" id="NF040501">
    <property type="entry name" value="resist_ArsN2"/>
    <property type="match status" value="1"/>
</dbReference>
<dbReference type="GO" id="GO:0016747">
    <property type="term" value="F:acyltransferase activity, transferring groups other than amino-acyl groups"/>
    <property type="evidence" value="ECO:0007669"/>
    <property type="project" value="InterPro"/>
</dbReference>
<dbReference type="AlphaFoldDB" id="A0A6B0ST33"/>
<dbReference type="SUPFAM" id="SSF55729">
    <property type="entry name" value="Acyl-CoA N-acyltransferases (Nat)"/>
    <property type="match status" value="1"/>
</dbReference>
<dbReference type="RefSeq" id="WP_159527376.1">
    <property type="nucleotide sequence ID" value="NZ_WUUU01000179.1"/>
</dbReference>
<dbReference type="EMBL" id="WUUU01000179">
    <property type="protein sequence ID" value="MXR21970.1"/>
    <property type="molecule type" value="Genomic_DNA"/>
</dbReference>
<gene>
    <name evidence="4" type="ORF">GRX66_15695</name>
</gene>